<evidence type="ECO:0000256" key="1">
    <source>
        <dbReference type="SAM" id="MobiDB-lite"/>
    </source>
</evidence>
<evidence type="ECO:0000313" key="3">
    <source>
        <dbReference type="Proteomes" id="UP000193986"/>
    </source>
</evidence>
<feature type="region of interest" description="Disordered" evidence="1">
    <location>
        <begin position="238"/>
        <end position="307"/>
    </location>
</feature>
<feature type="region of interest" description="Disordered" evidence="1">
    <location>
        <begin position="1"/>
        <end position="45"/>
    </location>
</feature>
<feature type="region of interest" description="Disordered" evidence="1">
    <location>
        <begin position="155"/>
        <end position="182"/>
    </location>
</feature>
<dbReference type="InParanoid" id="A0A1Y2AJ57"/>
<name>A0A1Y2AJ57_9TREE</name>
<feature type="compositionally biased region" description="Polar residues" evidence="1">
    <location>
        <begin position="10"/>
        <end position="29"/>
    </location>
</feature>
<evidence type="ECO:0000313" key="2">
    <source>
        <dbReference type="EMBL" id="ORY22566.1"/>
    </source>
</evidence>
<organism evidence="2 3">
    <name type="scientific">Naematelia encephala</name>
    <dbReference type="NCBI Taxonomy" id="71784"/>
    <lineage>
        <taxon>Eukaryota</taxon>
        <taxon>Fungi</taxon>
        <taxon>Dikarya</taxon>
        <taxon>Basidiomycota</taxon>
        <taxon>Agaricomycotina</taxon>
        <taxon>Tremellomycetes</taxon>
        <taxon>Tremellales</taxon>
        <taxon>Naemateliaceae</taxon>
        <taxon>Naematelia</taxon>
    </lineage>
</organism>
<proteinExistence type="predicted"/>
<feature type="compositionally biased region" description="Polar residues" evidence="1">
    <location>
        <begin position="245"/>
        <end position="259"/>
    </location>
</feature>
<gene>
    <name evidence="2" type="ORF">BCR39DRAFT_381872</name>
</gene>
<comment type="caution">
    <text evidence="2">The sequence shown here is derived from an EMBL/GenBank/DDBJ whole genome shotgun (WGS) entry which is preliminary data.</text>
</comment>
<protein>
    <submittedName>
        <fullName evidence="2">Uncharacterized protein</fullName>
    </submittedName>
</protein>
<accession>A0A1Y2AJ57</accession>
<dbReference type="Proteomes" id="UP000193986">
    <property type="component" value="Unassembled WGS sequence"/>
</dbReference>
<reference evidence="2 3" key="1">
    <citation type="submission" date="2016-07" db="EMBL/GenBank/DDBJ databases">
        <title>Pervasive Adenine N6-methylation of Active Genes in Fungi.</title>
        <authorList>
            <consortium name="DOE Joint Genome Institute"/>
            <person name="Mondo S.J."/>
            <person name="Dannebaum R.O."/>
            <person name="Kuo R.C."/>
            <person name="Labutti K."/>
            <person name="Haridas S."/>
            <person name="Kuo A."/>
            <person name="Salamov A."/>
            <person name="Ahrendt S.R."/>
            <person name="Lipzen A."/>
            <person name="Sullivan W."/>
            <person name="Andreopoulos W.B."/>
            <person name="Clum A."/>
            <person name="Lindquist E."/>
            <person name="Daum C."/>
            <person name="Ramamoorthy G.K."/>
            <person name="Gryganskyi A."/>
            <person name="Culley D."/>
            <person name="Magnuson J.K."/>
            <person name="James T.Y."/>
            <person name="O'Malley M.A."/>
            <person name="Stajich J.E."/>
            <person name="Spatafora J.W."/>
            <person name="Visel A."/>
            <person name="Grigoriev I.V."/>
        </authorList>
    </citation>
    <scope>NUCLEOTIDE SEQUENCE [LARGE SCALE GENOMIC DNA]</scope>
    <source>
        <strain evidence="2 3">68-887.2</strain>
    </source>
</reference>
<feature type="compositionally biased region" description="Polar residues" evidence="1">
    <location>
        <begin position="268"/>
        <end position="283"/>
    </location>
</feature>
<dbReference type="AlphaFoldDB" id="A0A1Y2AJ57"/>
<dbReference type="EMBL" id="MCFC01000091">
    <property type="protein sequence ID" value="ORY22566.1"/>
    <property type="molecule type" value="Genomic_DNA"/>
</dbReference>
<keyword evidence="3" id="KW-1185">Reference proteome</keyword>
<feature type="compositionally biased region" description="Low complexity" evidence="1">
    <location>
        <begin position="35"/>
        <end position="45"/>
    </location>
</feature>
<sequence length="307" mass="32958">MPIFDENAPLPSSNGGFKTPLLPSSTNTKLKIKPSRSTSQLSTRSSLGLRGNIRGIAVDAEDPAASLSLDKSALLSNDDSKVKDLEGSVKKLERGYALIRGSVKGWAERIGTLERSLTELQANIHVTPERDTTTATPSGSLASDDHVDVKLLPPLPDSPLPATRTQTPLDLNPIASPPVPGLRARREKAAALRRARLSGVHWNPPSHGFMGNWTEESPMREQRYQQKEIVNGPEALGESIDLSGKSVSQSQEPQLQEAQDIQEVLMPTSPSNMIDVASQTESPSVPLPTEAQIPDGAENTGQSESIT</sequence>